<evidence type="ECO:0000256" key="3">
    <source>
        <dbReference type="ARBA" id="ARBA00022448"/>
    </source>
</evidence>
<dbReference type="GO" id="GO:0016020">
    <property type="term" value="C:membrane"/>
    <property type="evidence" value="ECO:0007669"/>
    <property type="project" value="UniProtKB-SubCell"/>
</dbReference>
<feature type="transmembrane region" description="Helical" evidence="7">
    <location>
        <begin position="152"/>
        <end position="174"/>
    </location>
</feature>
<dbReference type="InterPro" id="IPR003663">
    <property type="entry name" value="Sugar/inositol_transpt"/>
</dbReference>
<dbReference type="GO" id="GO:0005366">
    <property type="term" value="F:myo-inositol:proton symporter activity"/>
    <property type="evidence" value="ECO:0007669"/>
    <property type="project" value="TreeGrafter"/>
</dbReference>
<organism evidence="9 10">
    <name type="scientific">Polychaeton citri CBS 116435</name>
    <dbReference type="NCBI Taxonomy" id="1314669"/>
    <lineage>
        <taxon>Eukaryota</taxon>
        <taxon>Fungi</taxon>
        <taxon>Dikarya</taxon>
        <taxon>Ascomycota</taxon>
        <taxon>Pezizomycotina</taxon>
        <taxon>Dothideomycetes</taxon>
        <taxon>Dothideomycetidae</taxon>
        <taxon>Capnodiales</taxon>
        <taxon>Capnodiaceae</taxon>
        <taxon>Polychaeton</taxon>
    </lineage>
</organism>
<dbReference type="PROSITE" id="PS50850">
    <property type="entry name" value="MFS"/>
    <property type="match status" value="1"/>
</dbReference>
<dbReference type="SUPFAM" id="SSF103473">
    <property type="entry name" value="MFS general substrate transporter"/>
    <property type="match status" value="1"/>
</dbReference>
<name>A0A9P4Q162_9PEZI</name>
<proteinExistence type="inferred from homology"/>
<dbReference type="EMBL" id="MU003835">
    <property type="protein sequence ID" value="KAF2717834.1"/>
    <property type="molecule type" value="Genomic_DNA"/>
</dbReference>
<evidence type="ECO:0000259" key="8">
    <source>
        <dbReference type="PROSITE" id="PS50850"/>
    </source>
</evidence>
<dbReference type="InterPro" id="IPR020846">
    <property type="entry name" value="MFS_dom"/>
</dbReference>
<feature type="domain" description="Major facilitator superfamily (MFS) profile" evidence="8">
    <location>
        <begin position="1"/>
        <end position="313"/>
    </location>
</feature>
<evidence type="ECO:0000256" key="1">
    <source>
        <dbReference type="ARBA" id="ARBA00004141"/>
    </source>
</evidence>
<sequence length="353" mass="38552">MSVTFGQLIASAIGAGFAHISGPGWRATVAIGAAPAIGLGAMLLWCPESPRQLVAHGKHEIASDVLARIYPASTEQMRRDKIRSIEMSIEEATSSVQAESLWTSFKRIFTTPETGRAVFTACFVMALSQLGGFNTLMYYSATLFSIVGFNNATAVAITVSGTNFIFSIVNLFLVDKFGRRILLTVTVLGMAVCMLIAAVAFHYIPIDTHTLELESQSVGWPGIVVLVCIICYVACFSSGVATIAWIGTELIPLEVRALGTMLNTVTCWSTNIIIASTFLSMMKGMTPSGAFGFYCGICFFGWIFIVCFYPDVKGMPLETIREVFRHGFGRAYSKQWQKDNKHTKKVVHQTFGH</sequence>
<dbReference type="InterPro" id="IPR050814">
    <property type="entry name" value="Myo-inositol_Transporter"/>
</dbReference>
<dbReference type="Pfam" id="PF00083">
    <property type="entry name" value="Sugar_tr"/>
    <property type="match status" value="1"/>
</dbReference>
<dbReference type="Gene3D" id="1.20.1250.20">
    <property type="entry name" value="MFS general substrate transporter like domains"/>
    <property type="match status" value="1"/>
</dbReference>
<feature type="transmembrane region" description="Helical" evidence="7">
    <location>
        <begin position="28"/>
        <end position="46"/>
    </location>
</feature>
<evidence type="ECO:0000313" key="10">
    <source>
        <dbReference type="Proteomes" id="UP000799441"/>
    </source>
</evidence>
<comment type="subcellular location">
    <subcellularLocation>
        <location evidence="1">Membrane</location>
        <topology evidence="1">Multi-pass membrane protein</topology>
    </subcellularLocation>
</comment>
<feature type="transmembrane region" description="Helical" evidence="7">
    <location>
        <begin position="258"/>
        <end position="279"/>
    </location>
</feature>
<dbReference type="PANTHER" id="PTHR48020:SF22">
    <property type="entry name" value="MAJOR FACILITATOR SUPERFAMILY (MFS) PROFILE DOMAIN-CONTAINING PROTEIN-RELATED"/>
    <property type="match status" value="1"/>
</dbReference>
<dbReference type="OrthoDB" id="6339427at2759"/>
<keyword evidence="4 7" id="KW-0812">Transmembrane</keyword>
<evidence type="ECO:0000256" key="6">
    <source>
        <dbReference type="ARBA" id="ARBA00023136"/>
    </source>
</evidence>
<evidence type="ECO:0000256" key="2">
    <source>
        <dbReference type="ARBA" id="ARBA00010992"/>
    </source>
</evidence>
<dbReference type="PRINTS" id="PR00171">
    <property type="entry name" value="SUGRTRNSPORT"/>
</dbReference>
<feature type="transmembrane region" description="Helical" evidence="7">
    <location>
        <begin position="223"/>
        <end position="246"/>
    </location>
</feature>
<dbReference type="GO" id="GO:1904679">
    <property type="term" value="P:myo-inositol import across plasma membrane"/>
    <property type="evidence" value="ECO:0007669"/>
    <property type="project" value="TreeGrafter"/>
</dbReference>
<evidence type="ECO:0000256" key="5">
    <source>
        <dbReference type="ARBA" id="ARBA00022989"/>
    </source>
</evidence>
<reference evidence="9" key="1">
    <citation type="journal article" date="2020" name="Stud. Mycol.">
        <title>101 Dothideomycetes genomes: a test case for predicting lifestyles and emergence of pathogens.</title>
        <authorList>
            <person name="Haridas S."/>
            <person name="Albert R."/>
            <person name="Binder M."/>
            <person name="Bloem J."/>
            <person name="Labutti K."/>
            <person name="Salamov A."/>
            <person name="Andreopoulos B."/>
            <person name="Baker S."/>
            <person name="Barry K."/>
            <person name="Bills G."/>
            <person name="Bluhm B."/>
            <person name="Cannon C."/>
            <person name="Castanera R."/>
            <person name="Culley D."/>
            <person name="Daum C."/>
            <person name="Ezra D."/>
            <person name="Gonzalez J."/>
            <person name="Henrissat B."/>
            <person name="Kuo A."/>
            <person name="Liang C."/>
            <person name="Lipzen A."/>
            <person name="Lutzoni F."/>
            <person name="Magnuson J."/>
            <person name="Mondo S."/>
            <person name="Nolan M."/>
            <person name="Ohm R."/>
            <person name="Pangilinan J."/>
            <person name="Park H.-J."/>
            <person name="Ramirez L."/>
            <person name="Alfaro M."/>
            <person name="Sun H."/>
            <person name="Tritt A."/>
            <person name="Yoshinaga Y."/>
            <person name="Zwiers L.-H."/>
            <person name="Turgeon B."/>
            <person name="Goodwin S."/>
            <person name="Spatafora J."/>
            <person name="Crous P."/>
            <person name="Grigoriev I."/>
        </authorList>
    </citation>
    <scope>NUCLEOTIDE SEQUENCE</scope>
    <source>
        <strain evidence="9">CBS 116435</strain>
    </source>
</reference>
<feature type="transmembrane region" description="Helical" evidence="7">
    <location>
        <begin position="117"/>
        <end position="140"/>
    </location>
</feature>
<dbReference type="InterPro" id="IPR005828">
    <property type="entry name" value="MFS_sugar_transport-like"/>
</dbReference>
<evidence type="ECO:0000256" key="4">
    <source>
        <dbReference type="ARBA" id="ARBA00022692"/>
    </source>
</evidence>
<comment type="similarity">
    <text evidence="2">Belongs to the major facilitator superfamily. Sugar transporter (TC 2.A.1.1) family.</text>
</comment>
<gene>
    <name evidence="9" type="ORF">K431DRAFT_288176</name>
</gene>
<dbReference type="PANTHER" id="PTHR48020">
    <property type="entry name" value="PROTON MYO-INOSITOL COTRANSPORTER"/>
    <property type="match status" value="1"/>
</dbReference>
<protein>
    <submittedName>
        <fullName evidence="9">MFS general substrate transporter</fullName>
    </submittedName>
</protein>
<keyword evidence="5 7" id="KW-1133">Transmembrane helix</keyword>
<evidence type="ECO:0000313" key="9">
    <source>
        <dbReference type="EMBL" id="KAF2717834.1"/>
    </source>
</evidence>
<dbReference type="InterPro" id="IPR036259">
    <property type="entry name" value="MFS_trans_sf"/>
</dbReference>
<dbReference type="AlphaFoldDB" id="A0A9P4Q162"/>
<dbReference type="Proteomes" id="UP000799441">
    <property type="component" value="Unassembled WGS sequence"/>
</dbReference>
<keyword evidence="6 7" id="KW-0472">Membrane</keyword>
<accession>A0A9P4Q162</accession>
<feature type="transmembrane region" description="Helical" evidence="7">
    <location>
        <begin position="291"/>
        <end position="312"/>
    </location>
</feature>
<keyword evidence="3" id="KW-0813">Transport</keyword>
<feature type="transmembrane region" description="Helical" evidence="7">
    <location>
        <begin position="181"/>
        <end position="203"/>
    </location>
</feature>
<evidence type="ECO:0000256" key="7">
    <source>
        <dbReference type="SAM" id="Phobius"/>
    </source>
</evidence>
<keyword evidence="10" id="KW-1185">Reference proteome</keyword>
<comment type="caution">
    <text evidence="9">The sequence shown here is derived from an EMBL/GenBank/DDBJ whole genome shotgun (WGS) entry which is preliminary data.</text>
</comment>